<dbReference type="EMBL" id="CM042880">
    <property type="protein sequence ID" value="KAI4388391.1"/>
    <property type="molecule type" value="Genomic_DNA"/>
</dbReference>
<sequence>MTDCHHWPRDRSRPKLKIPKFKMGYQVQPTEILKGMGIGGLFLPGGLEEMLEKDHPYRHFLEISRVYHKSFIEVKEQGTEACGVTVADDDEMGFSIYEQPKPPPVDFVADHPFLFVIREEKTKIVLFIGQAINPSLDASLNIN</sequence>
<keyword evidence="2" id="KW-1185">Reference proteome</keyword>
<dbReference type="Proteomes" id="UP001057402">
    <property type="component" value="Chromosome 1"/>
</dbReference>
<accession>A0ACB9SCZ1</accession>
<organism evidence="1 2">
    <name type="scientific">Melastoma candidum</name>
    <dbReference type="NCBI Taxonomy" id="119954"/>
    <lineage>
        <taxon>Eukaryota</taxon>
        <taxon>Viridiplantae</taxon>
        <taxon>Streptophyta</taxon>
        <taxon>Embryophyta</taxon>
        <taxon>Tracheophyta</taxon>
        <taxon>Spermatophyta</taxon>
        <taxon>Magnoliopsida</taxon>
        <taxon>eudicotyledons</taxon>
        <taxon>Gunneridae</taxon>
        <taxon>Pentapetalae</taxon>
        <taxon>rosids</taxon>
        <taxon>malvids</taxon>
        <taxon>Myrtales</taxon>
        <taxon>Melastomataceae</taxon>
        <taxon>Melastomatoideae</taxon>
        <taxon>Melastomateae</taxon>
        <taxon>Melastoma</taxon>
    </lineage>
</organism>
<evidence type="ECO:0000313" key="1">
    <source>
        <dbReference type="EMBL" id="KAI4388391.1"/>
    </source>
</evidence>
<gene>
    <name evidence="1" type="ORF">MLD38_000724</name>
</gene>
<evidence type="ECO:0000313" key="2">
    <source>
        <dbReference type="Proteomes" id="UP001057402"/>
    </source>
</evidence>
<name>A0ACB9SCZ1_9MYRT</name>
<proteinExistence type="predicted"/>
<comment type="caution">
    <text evidence="1">The sequence shown here is derived from an EMBL/GenBank/DDBJ whole genome shotgun (WGS) entry which is preliminary data.</text>
</comment>
<protein>
    <submittedName>
        <fullName evidence="1">Uncharacterized protein</fullName>
    </submittedName>
</protein>
<reference evidence="2" key="1">
    <citation type="journal article" date="2023" name="Front. Plant Sci.">
        <title>Chromosomal-level genome assembly of Melastoma candidum provides insights into trichome evolution.</title>
        <authorList>
            <person name="Zhong Y."/>
            <person name="Wu W."/>
            <person name="Sun C."/>
            <person name="Zou P."/>
            <person name="Liu Y."/>
            <person name="Dai S."/>
            <person name="Zhou R."/>
        </authorList>
    </citation>
    <scope>NUCLEOTIDE SEQUENCE [LARGE SCALE GENOMIC DNA]</scope>
</reference>